<sequence length="83" mass="8574">MSTAPPARGVHVFAPEDVEAAGSHVPVLYVDDDRALYFPGGVGGGATRHPVVPGPSELVALSRRDDIIIVTVARATSRTTGVP</sequence>
<dbReference type="PATRIC" id="fig|1297742.4.peg.5864"/>
<evidence type="ECO:0000313" key="1">
    <source>
        <dbReference type="EMBL" id="AKQ68856.1"/>
    </source>
</evidence>
<name>A0A0H4WZI5_9BACT</name>
<keyword evidence="1" id="KW-0449">Lipoprotein</keyword>
<reference evidence="1 2" key="1">
    <citation type="journal article" date="2016" name="PLoS ONE">
        <title>Complete Genome Sequence and Comparative Genomics of a Novel Myxobacterium Myxococcus hansupus.</title>
        <authorList>
            <person name="Sharma G."/>
            <person name="Narwani T."/>
            <person name="Subramanian S."/>
        </authorList>
    </citation>
    <scope>NUCLEOTIDE SEQUENCE [LARGE SCALE GENOMIC DNA]</scope>
    <source>
        <strain evidence="2">mixupus</strain>
    </source>
</reference>
<accession>A0A0H4WZI5</accession>
<evidence type="ECO:0000313" key="2">
    <source>
        <dbReference type="Proteomes" id="UP000009026"/>
    </source>
</evidence>
<dbReference type="Proteomes" id="UP000009026">
    <property type="component" value="Chromosome"/>
</dbReference>
<organism evidence="1 2">
    <name type="scientific">Pseudomyxococcus hansupus</name>
    <dbReference type="NCBI Taxonomy" id="1297742"/>
    <lineage>
        <taxon>Bacteria</taxon>
        <taxon>Pseudomonadati</taxon>
        <taxon>Myxococcota</taxon>
        <taxon>Myxococcia</taxon>
        <taxon>Myxococcales</taxon>
        <taxon>Cystobacterineae</taxon>
        <taxon>Myxococcaceae</taxon>
        <taxon>Pseudomyxococcus</taxon>
    </lineage>
</organism>
<gene>
    <name evidence="1" type="ORF">A176_005768</name>
</gene>
<dbReference type="EMBL" id="CP012109">
    <property type="protein sequence ID" value="AKQ68856.1"/>
    <property type="molecule type" value="Genomic_DNA"/>
</dbReference>
<protein>
    <submittedName>
        <fullName evidence="1">Putative lipoprotein</fullName>
    </submittedName>
</protein>
<dbReference type="STRING" id="1297742.A176_005768"/>
<keyword evidence="2" id="KW-1185">Reference proteome</keyword>
<proteinExistence type="predicted"/>
<dbReference type="KEGG" id="mym:A176_005768"/>
<dbReference type="AlphaFoldDB" id="A0A0H4WZI5"/>